<protein>
    <submittedName>
        <fullName evidence="1">Uncharacterized protein</fullName>
    </submittedName>
</protein>
<dbReference type="AlphaFoldDB" id="A0A6M3Y095"/>
<gene>
    <name evidence="1" type="ORF">TM448B04819_0004</name>
</gene>
<proteinExistence type="predicted"/>
<reference evidence="1" key="1">
    <citation type="submission" date="2020-03" db="EMBL/GenBank/DDBJ databases">
        <title>The deep terrestrial virosphere.</title>
        <authorList>
            <person name="Holmfeldt K."/>
            <person name="Nilsson E."/>
            <person name="Simone D."/>
            <person name="Lopez-Fernandez M."/>
            <person name="Wu X."/>
            <person name="de Brujin I."/>
            <person name="Lundin D."/>
            <person name="Andersson A."/>
            <person name="Bertilsson S."/>
            <person name="Dopson M."/>
        </authorList>
    </citation>
    <scope>NUCLEOTIDE SEQUENCE</scope>
    <source>
        <strain evidence="1">TM448B04819</strain>
    </source>
</reference>
<name>A0A6M3Y095_9ZZZZ</name>
<evidence type="ECO:0000313" key="1">
    <source>
        <dbReference type="EMBL" id="QJI03627.1"/>
    </source>
</evidence>
<dbReference type="EMBL" id="MT145105">
    <property type="protein sequence ID" value="QJI03627.1"/>
    <property type="molecule type" value="Genomic_DNA"/>
</dbReference>
<sequence length="81" mass="9238">MEDIARCAACGENRELCQSARVDGIKQPRICKECLSEYMRTGESKVKDLHWIIQLNQLDDGESIENLRKQLDEESLIGEGK</sequence>
<accession>A0A6M3Y095</accession>
<organism evidence="1">
    <name type="scientific">viral metagenome</name>
    <dbReference type="NCBI Taxonomy" id="1070528"/>
    <lineage>
        <taxon>unclassified sequences</taxon>
        <taxon>metagenomes</taxon>
        <taxon>organismal metagenomes</taxon>
    </lineage>
</organism>